<reference evidence="1" key="1">
    <citation type="submission" date="2013-07" db="EMBL/GenBank/DDBJ databases">
        <title>Sub-species coevolution in mutualistic symbiosis.</title>
        <authorList>
            <person name="Murfin K."/>
            <person name="Klassen J."/>
            <person name="Lee M."/>
            <person name="Forst S."/>
            <person name="Stock P."/>
            <person name="Goodrich-Blair H."/>
        </authorList>
    </citation>
    <scope>NUCLEOTIDE SEQUENCE [LARGE SCALE GENOMIC DNA]</scope>
    <source>
        <strain evidence="1">Kraussei Quebec</strain>
    </source>
</reference>
<sequence length="63" mass="7012">MGLTISHEFLTHSIAALAPAARPLGINVSLSLVKEIFLDLELKSIFLLFIFYSSKECYLLILS</sequence>
<dbReference type="Proteomes" id="UP000028500">
    <property type="component" value="Unassembled WGS sequence"/>
</dbReference>
<evidence type="ECO:0000313" key="2">
    <source>
        <dbReference type="Proteomes" id="UP000028500"/>
    </source>
</evidence>
<name>A0A077PLM1_XENBV</name>
<dbReference type="HOGENOM" id="CLU_2884913_0_0_6"/>
<proteinExistence type="predicted"/>
<keyword evidence="2" id="KW-1185">Reference proteome</keyword>
<dbReference type="AlphaFoldDB" id="A0A077PLM1"/>
<evidence type="ECO:0000313" key="1">
    <source>
        <dbReference type="EMBL" id="CDH21512.1"/>
    </source>
</evidence>
<accession>A0A077PLM1</accession>
<protein>
    <submittedName>
        <fullName evidence="1">Uncharacterized protein</fullName>
    </submittedName>
</protein>
<dbReference type="EMBL" id="CBSY010000241">
    <property type="protein sequence ID" value="CDH21512.1"/>
    <property type="molecule type" value="Genomic_DNA"/>
</dbReference>
<gene>
    <name evidence="1" type="ORF">XBKQ1_510002</name>
</gene>
<organism evidence="1 2">
    <name type="scientific">Xenorhabdus bovienii str. kraussei Quebec</name>
    <dbReference type="NCBI Taxonomy" id="1398203"/>
    <lineage>
        <taxon>Bacteria</taxon>
        <taxon>Pseudomonadati</taxon>
        <taxon>Pseudomonadota</taxon>
        <taxon>Gammaproteobacteria</taxon>
        <taxon>Enterobacterales</taxon>
        <taxon>Morganellaceae</taxon>
        <taxon>Xenorhabdus</taxon>
    </lineage>
</organism>
<comment type="caution">
    <text evidence="1">The sequence shown here is derived from an EMBL/GenBank/DDBJ whole genome shotgun (WGS) entry which is preliminary data.</text>
</comment>